<feature type="compositionally biased region" description="Basic residues" evidence="2">
    <location>
        <begin position="783"/>
        <end position="792"/>
    </location>
</feature>
<organism evidence="3 4">
    <name type="scientific">Owenia fusiformis</name>
    <name type="common">Polychaete worm</name>
    <dbReference type="NCBI Taxonomy" id="6347"/>
    <lineage>
        <taxon>Eukaryota</taxon>
        <taxon>Metazoa</taxon>
        <taxon>Spiralia</taxon>
        <taxon>Lophotrochozoa</taxon>
        <taxon>Annelida</taxon>
        <taxon>Polychaeta</taxon>
        <taxon>Sedentaria</taxon>
        <taxon>Canalipalpata</taxon>
        <taxon>Sabellida</taxon>
        <taxon>Oweniida</taxon>
        <taxon>Oweniidae</taxon>
        <taxon>Owenia</taxon>
    </lineage>
</organism>
<dbReference type="InterPro" id="IPR052970">
    <property type="entry name" value="Inner_ear_hair_cell_LOXHD"/>
</dbReference>
<gene>
    <name evidence="3" type="ORF">OFUS_LOCUS16317</name>
</gene>
<sequence>MNRYRHVEYMDHPVHHSYIQDLYSNHHHGNTHRNYTDNDIVNTDCMAFTWVGPVRPKLYSETLDKLSWKTKQNLELLKGRVTRIDPCYEYGIEHWHPDRRSKAVEAHRLAEEHQESLESYPGKWPKWEANKVVFASSNALDDCIGESKLEIPIRDDPEYVADQSFNFCQMCTSAEDHEKHKQHTRHMTRLSKFGDKPNVRVDYIAPPPSLGRIKKRERSPEPEERLYKLLVKTGDKSNMGTTAKVHIQIQGSHGELRKRQLRKGAGSLPFAFHVKTLESFFIKGPMIGEPQLMRLKLDGVHKADGWYLEYIDFTDVAAKVTWRFPCKNWLSLYESDHSLRRDLVPEQLDHIQREFEVFVETGKKSMAGTDSNVFLTIFGKKGSSPKFALKDRSKNLFENGQIDRFVVKTENLGQILKIRIEHDNSGFGPGWFLEKVVLRAIDDHSKVYHFPCHAWLAKDEGTGETYRDIRPASATSKGKKENKGPQCVYEFIIETGSPLQAGTDANVFIQLIGDKMKTKELTLDNDDNNFERNCTDIFTLKATDVGVIKKMRIGHDDTGIGSGWYLEKVTILKHLKQRDVSIRRKQDKQDQKNKEKEDQMKLYDDNSESDEESGGKTKSKNKKSKQKKSESELRDKKSKSKKKSKSESDPDDDVKRTKKGKDKYELDDTVFKSKNKKSLKFALDDSDTDPDDKKSKMKPKTKDEKLRMKMLGLNISDDESDKKKTSKKLKSKKKKSDSEDSDDFQTGLFSNKKSKKVKIRVNDSTEEDSDSQTNVFGNNNKSMQKKKIRKKPMKDDIDNLFGRKTKKSNDSDSDDSNSDEDSDEEKKSKKRSGKKNKKRKDSTSQSENEDDRQTNNKVVYDQYVFEVSRWLATDEGDGELIVEMKPSKKLSNLTKSLQ</sequence>
<evidence type="ECO:0000256" key="2">
    <source>
        <dbReference type="SAM" id="MobiDB-lite"/>
    </source>
</evidence>
<dbReference type="PROSITE" id="PS50095">
    <property type="entry name" value="PLAT"/>
    <property type="match status" value="3"/>
</dbReference>
<dbReference type="Gene3D" id="2.40.180.10">
    <property type="entry name" value="Catalase core domain"/>
    <property type="match status" value="3"/>
</dbReference>
<dbReference type="InterPro" id="IPR036392">
    <property type="entry name" value="PLAT/LH2_dom_sf"/>
</dbReference>
<accession>A0A8J1XYN6</accession>
<dbReference type="PANTHER" id="PTHR45901">
    <property type="entry name" value="PROTEIN CBG12474"/>
    <property type="match status" value="1"/>
</dbReference>
<evidence type="ECO:0000313" key="3">
    <source>
        <dbReference type="EMBL" id="CAH1791204.1"/>
    </source>
</evidence>
<name>A0A8J1XYN6_OWEFU</name>
<proteinExistence type="predicted"/>
<feature type="compositionally biased region" description="Acidic residues" evidence="2">
    <location>
        <begin position="811"/>
        <end position="823"/>
    </location>
</feature>
<feature type="compositionally biased region" description="Basic residues" evidence="2">
    <location>
        <begin position="828"/>
        <end position="840"/>
    </location>
</feature>
<dbReference type="InterPro" id="IPR001024">
    <property type="entry name" value="PLAT/LH2_dom"/>
</dbReference>
<keyword evidence="4" id="KW-1185">Reference proteome</keyword>
<feature type="compositionally biased region" description="Basic and acidic residues" evidence="2">
    <location>
        <begin position="662"/>
        <end position="671"/>
    </location>
</feature>
<comment type="caution">
    <text evidence="3">The sequence shown here is derived from an EMBL/GenBank/DDBJ whole genome shotgun (WGS) entry which is preliminary data.</text>
</comment>
<feature type="compositionally biased region" description="Polar residues" evidence="2">
    <location>
        <begin position="771"/>
        <end position="780"/>
    </location>
</feature>
<feature type="compositionally biased region" description="Basic residues" evidence="2">
    <location>
        <begin position="724"/>
        <end position="735"/>
    </location>
</feature>
<dbReference type="Proteomes" id="UP000749559">
    <property type="component" value="Unassembled WGS sequence"/>
</dbReference>
<dbReference type="SUPFAM" id="SSF49723">
    <property type="entry name" value="Lipase/lipooxygenase domain (PLAT/LH2 domain)"/>
    <property type="match status" value="3"/>
</dbReference>
<evidence type="ECO:0000313" key="4">
    <source>
        <dbReference type="Proteomes" id="UP000749559"/>
    </source>
</evidence>
<dbReference type="AlphaFoldDB" id="A0A8J1XYN6"/>
<feature type="region of interest" description="Disordered" evidence="2">
    <location>
        <begin position="582"/>
        <end position="859"/>
    </location>
</feature>
<feature type="compositionally biased region" description="Basic residues" evidence="2">
    <location>
        <begin position="617"/>
        <end position="626"/>
    </location>
</feature>
<comment type="caution">
    <text evidence="1">Lacks conserved residue(s) required for the propagation of feature annotation.</text>
</comment>
<dbReference type="PANTHER" id="PTHR45901:SF3">
    <property type="entry name" value="LIPOXYGENASE HOMOLOGY DOMAIN-CONTAINING PROTEIN 1"/>
    <property type="match status" value="1"/>
</dbReference>
<dbReference type="CDD" id="cd01756">
    <property type="entry name" value="PLAT_repeat"/>
    <property type="match status" value="1"/>
</dbReference>
<evidence type="ECO:0000256" key="1">
    <source>
        <dbReference type="PROSITE-ProRule" id="PRU00152"/>
    </source>
</evidence>
<reference evidence="3" key="1">
    <citation type="submission" date="2022-03" db="EMBL/GenBank/DDBJ databases">
        <authorList>
            <person name="Martin C."/>
        </authorList>
    </citation>
    <scope>NUCLEOTIDE SEQUENCE</scope>
</reference>
<feature type="compositionally biased region" description="Basic and acidic residues" evidence="2">
    <location>
        <begin position="582"/>
        <end position="604"/>
    </location>
</feature>
<dbReference type="Pfam" id="PF01477">
    <property type="entry name" value="PLAT"/>
    <property type="match status" value="3"/>
</dbReference>
<dbReference type="OrthoDB" id="5322100at2759"/>
<protein>
    <submittedName>
        <fullName evidence="3">Uncharacterized protein</fullName>
    </submittedName>
</protein>
<dbReference type="EMBL" id="CAIIXF020000008">
    <property type="protein sequence ID" value="CAH1791204.1"/>
    <property type="molecule type" value="Genomic_DNA"/>
</dbReference>
<dbReference type="SMART" id="SM00308">
    <property type="entry name" value="LH2"/>
    <property type="match status" value="2"/>
</dbReference>